<feature type="transmembrane region" description="Helical" evidence="5">
    <location>
        <begin position="200"/>
        <end position="218"/>
    </location>
</feature>
<keyword evidence="2 5" id="KW-0812">Transmembrane</keyword>
<comment type="subcellular location">
    <subcellularLocation>
        <location evidence="5">Cell membrane</location>
        <topology evidence="5">Multi-pass membrane protein</topology>
    </subcellularLocation>
    <subcellularLocation>
        <location evidence="1">Membrane</location>
        <topology evidence="1">Multi-pass membrane protein</topology>
    </subcellularLocation>
</comment>
<dbReference type="PANTHER" id="PTHR43701:SF5">
    <property type="entry name" value="MEMBRANE TRANSPORTER PROTEIN-RELATED"/>
    <property type="match status" value="1"/>
</dbReference>
<proteinExistence type="inferred from homology"/>
<dbReference type="PANTHER" id="PTHR43701">
    <property type="entry name" value="MEMBRANE TRANSPORTER PROTEIN MJ0441-RELATED"/>
    <property type="match status" value="1"/>
</dbReference>
<feature type="transmembrane region" description="Helical" evidence="5">
    <location>
        <begin position="6"/>
        <end position="32"/>
    </location>
</feature>
<evidence type="ECO:0000256" key="2">
    <source>
        <dbReference type="ARBA" id="ARBA00022692"/>
    </source>
</evidence>
<evidence type="ECO:0000256" key="1">
    <source>
        <dbReference type="ARBA" id="ARBA00004141"/>
    </source>
</evidence>
<evidence type="ECO:0000313" key="6">
    <source>
        <dbReference type="EMBL" id="MBD3870566.1"/>
    </source>
</evidence>
<reference evidence="6 7" key="1">
    <citation type="submission" date="2020-08" db="EMBL/GenBank/DDBJ databases">
        <title>Acidobacteriota in marine sediments use diverse sulfur dissimilation pathways.</title>
        <authorList>
            <person name="Wasmund K."/>
        </authorList>
    </citation>
    <scope>NUCLEOTIDE SEQUENCE [LARGE SCALE GENOMIC DNA]</scope>
    <source>
        <strain evidence="6">MAG AM3-A</strain>
    </source>
</reference>
<dbReference type="AlphaFoldDB" id="A0A8J6Y0K7"/>
<organism evidence="6 7">
    <name type="scientific">Candidatus Sulfomarinibacter kjeldsenii</name>
    <dbReference type="NCBI Taxonomy" id="2885994"/>
    <lineage>
        <taxon>Bacteria</taxon>
        <taxon>Pseudomonadati</taxon>
        <taxon>Acidobacteriota</taxon>
        <taxon>Thermoanaerobaculia</taxon>
        <taxon>Thermoanaerobaculales</taxon>
        <taxon>Candidatus Sulfomarinibacteraceae</taxon>
        <taxon>Candidatus Sulfomarinibacter</taxon>
    </lineage>
</organism>
<dbReference type="InterPro" id="IPR051598">
    <property type="entry name" value="TSUP/Inactive_protease-like"/>
</dbReference>
<dbReference type="Proteomes" id="UP000598633">
    <property type="component" value="Unassembled WGS sequence"/>
</dbReference>
<comment type="similarity">
    <text evidence="5">Belongs to the 4-toluene sulfonate uptake permease (TSUP) (TC 2.A.102) family.</text>
</comment>
<feature type="transmembrane region" description="Helical" evidence="5">
    <location>
        <begin position="74"/>
        <end position="94"/>
    </location>
</feature>
<feature type="transmembrane region" description="Helical" evidence="5">
    <location>
        <begin position="101"/>
        <end position="121"/>
    </location>
</feature>
<comment type="caution">
    <text evidence="6">The sequence shown here is derived from an EMBL/GenBank/DDBJ whole genome shotgun (WGS) entry which is preliminary data.</text>
</comment>
<gene>
    <name evidence="6" type="ORF">IFJ97_04330</name>
</gene>
<dbReference type="GO" id="GO:0005886">
    <property type="term" value="C:plasma membrane"/>
    <property type="evidence" value="ECO:0007669"/>
    <property type="project" value="UniProtKB-SubCell"/>
</dbReference>
<feature type="transmembrane region" description="Helical" evidence="5">
    <location>
        <begin position="174"/>
        <end position="194"/>
    </location>
</feature>
<dbReference type="Pfam" id="PF01925">
    <property type="entry name" value="TauE"/>
    <property type="match status" value="1"/>
</dbReference>
<dbReference type="EMBL" id="JACXWA010000069">
    <property type="protein sequence ID" value="MBD3870566.1"/>
    <property type="molecule type" value="Genomic_DNA"/>
</dbReference>
<accession>A0A8J6Y0K7</accession>
<keyword evidence="5" id="KW-1003">Cell membrane</keyword>
<name>A0A8J6Y0K7_9BACT</name>
<evidence type="ECO:0000256" key="4">
    <source>
        <dbReference type="ARBA" id="ARBA00023136"/>
    </source>
</evidence>
<evidence type="ECO:0000256" key="3">
    <source>
        <dbReference type="ARBA" id="ARBA00022989"/>
    </source>
</evidence>
<evidence type="ECO:0000313" key="7">
    <source>
        <dbReference type="Proteomes" id="UP000598633"/>
    </source>
</evidence>
<dbReference type="InterPro" id="IPR002781">
    <property type="entry name" value="TM_pro_TauE-like"/>
</dbReference>
<protein>
    <recommendedName>
        <fullName evidence="5">Probable membrane transporter protein</fullName>
    </recommendedName>
</protein>
<feature type="transmembrane region" description="Helical" evidence="5">
    <location>
        <begin position="133"/>
        <end position="162"/>
    </location>
</feature>
<evidence type="ECO:0000256" key="5">
    <source>
        <dbReference type="RuleBase" id="RU363041"/>
    </source>
</evidence>
<keyword evidence="4 5" id="KW-0472">Membrane</keyword>
<feature type="transmembrane region" description="Helical" evidence="5">
    <location>
        <begin position="230"/>
        <end position="250"/>
    </location>
</feature>
<feature type="transmembrane region" description="Helical" evidence="5">
    <location>
        <begin position="44"/>
        <end position="62"/>
    </location>
</feature>
<keyword evidence="3 5" id="KW-1133">Transmembrane helix</keyword>
<sequence length="251" mass="26092">MDADLLWILIPAFAVISFVYGSVGLGGGSAYVATMAFLGMDHTVVPMVALSLNLIVAGSGFTHYLRGGHFRRHLFAPLILTSAPAAFFAAQVPVSRALFQGLLGGLLLLAAVRLLVTPLLVKDQPRRDTRNPFLLSLLGLVLGAAAGLTGIGGGIYLAPLLLVSRMSTPKEAAALSSGLVLVNSAAGLAGRIVIGTSFPWLLFLPLAVTVLVAGQLGAFRGSSHFRPATVRAVVGWLVLLVSIRLLVSAYG</sequence>